<name>A0ABX6NWV7_AERME</name>
<proteinExistence type="inferred from homology"/>
<reference evidence="9 10" key="1">
    <citation type="submission" date="2019-03" db="EMBL/GenBank/DDBJ databases">
        <title>Novel transposon Tn6433 accelerates the dissemination of tet(E) in Aeromonas from aerobic biofilm under oxytetracycline stress.</title>
        <authorList>
            <person name="Shi Y."/>
            <person name="Tian Z."/>
            <person name="Zhang Y."/>
            <person name="Zhang H."/>
            <person name="Yang M."/>
        </authorList>
    </citation>
    <scope>NUCLEOTIDE SEQUENCE [LARGE SCALE GENOMIC DNA]</scope>
    <source>
        <strain evidence="9 10">R50-22</strain>
    </source>
</reference>
<evidence type="ECO:0000256" key="2">
    <source>
        <dbReference type="ARBA" id="ARBA00009260"/>
    </source>
</evidence>
<accession>A0ABX6NWV7</accession>
<keyword evidence="10" id="KW-1185">Reference proteome</keyword>
<keyword evidence="5" id="KW-0255">Endonuclease</keyword>
<evidence type="ECO:0000259" key="8">
    <source>
        <dbReference type="Pfam" id="PF05840"/>
    </source>
</evidence>
<evidence type="ECO:0000256" key="6">
    <source>
        <dbReference type="ARBA" id="ARBA00022801"/>
    </source>
</evidence>
<evidence type="ECO:0000313" key="9">
    <source>
        <dbReference type="EMBL" id="QJT40346.1"/>
    </source>
</evidence>
<organism evidence="9 10">
    <name type="scientific">Aeromonas media</name>
    <dbReference type="NCBI Taxonomy" id="651"/>
    <lineage>
        <taxon>Bacteria</taxon>
        <taxon>Pseudomonadati</taxon>
        <taxon>Pseudomonadota</taxon>
        <taxon>Gammaproteobacteria</taxon>
        <taxon>Aeromonadales</taxon>
        <taxon>Aeromonadaceae</taxon>
        <taxon>Aeromonas</taxon>
    </lineage>
</organism>
<dbReference type="RefSeq" id="WP_171269829.1">
    <property type="nucleotide sequence ID" value="NZ_CP038445.1"/>
</dbReference>
<dbReference type="Proteomes" id="UP000502657">
    <property type="component" value="Chromosome"/>
</dbReference>
<sequence length="754" mass="85464">MIRFPSYSSQKDLDYGRNASHGRSSVNALSPTSLALRYSRDLSALGLSDHESYLYQLRSSEPYLAMLRQQWAEDQSAALPLDLKAHYADKETHHIQVGSFAYLDDKALLKYGDINAPEHCQHRHDMTVRNHYLLPWFRSAYTQALEYADLLTANQRIKELYDLMNVSGDCGTLSLTSDDEGFEAFAERLAKHVMTLRRDYFDGDEEEYPAFRAAHALLVGYDFRDPDFDYDFENPDAPRPCHWLNRWSDPAHLVRVIRRVSARRLFDASRLAGMVGKLAQPYAPDYLVLRRKHRMHKNRSTLSGLAAVCLDDELVGCPLTDAIDASVSNPEVQRAELMARLKGFEQVAKQERHAALFLTLTCPSRFHPTSGGKPNPNWLDAGRPTVKDGQAYLNGVWRNIGRRCADKGTDANPKDPISVYGFRFAEPHADGTPHWHAIIFVPYKQANEFRTICRRECFKDSPDEAGARKHRFTCKPLSLKRGSAVGYCSKYIAKNVDGFAVGEDFETGTAALQTVQRVLAWKGANNIRQFQQIGGPTVTAWRELRRMSTQDYDMPGFESLCQADWLLLEACRRSADAGDWAEFCVAMGGIFCPRDQQALRPAYSTPRAFTRLNAGNVGRPYHQNAEDFELLVSPEGRITQYGDKARATIDGLLFNQIHIATRLKRYQIKSLEAWEAKKKKILEAVRDYFITATETGEYLHMADDLYQEGRQKLLEDLDNSQFLALDWADWQEWAARSAGDSCPGAPSVPLDPCQ</sequence>
<comment type="function">
    <text evidence="1">Possible endonuclease which induces a single-strand cut and initiates DNA replication.</text>
</comment>
<feature type="region of interest" description="Disordered" evidence="7">
    <location>
        <begin position="1"/>
        <end position="25"/>
    </location>
</feature>
<keyword evidence="6" id="KW-0378">Hydrolase</keyword>
<keyword evidence="4" id="KW-0540">Nuclease</keyword>
<gene>
    <name evidence="9" type="ORF">E4188_18830</name>
</gene>
<comment type="similarity">
    <text evidence="2">Belongs to the phage GPA family.</text>
</comment>
<dbReference type="EMBL" id="CP038448">
    <property type="protein sequence ID" value="QJT40346.1"/>
    <property type="molecule type" value="Genomic_DNA"/>
</dbReference>
<feature type="domain" description="Replication gene A protein-like" evidence="8">
    <location>
        <begin position="258"/>
        <end position="498"/>
    </location>
</feature>
<evidence type="ECO:0000256" key="7">
    <source>
        <dbReference type="SAM" id="MobiDB-lite"/>
    </source>
</evidence>
<keyword evidence="3" id="KW-0235">DNA replication</keyword>
<evidence type="ECO:0000256" key="1">
    <source>
        <dbReference type="ARBA" id="ARBA00003293"/>
    </source>
</evidence>
<feature type="compositionally biased region" description="Polar residues" evidence="7">
    <location>
        <begin position="1"/>
        <end position="10"/>
    </location>
</feature>
<evidence type="ECO:0000256" key="5">
    <source>
        <dbReference type="ARBA" id="ARBA00022759"/>
    </source>
</evidence>
<evidence type="ECO:0000313" key="10">
    <source>
        <dbReference type="Proteomes" id="UP000502657"/>
    </source>
</evidence>
<dbReference type="InterPro" id="IPR008766">
    <property type="entry name" value="Replication_gene_A-like"/>
</dbReference>
<dbReference type="Pfam" id="PF05840">
    <property type="entry name" value="Phage_GPA"/>
    <property type="match status" value="1"/>
</dbReference>
<protein>
    <recommendedName>
        <fullName evidence="8">Replication gene A protein-like domain-containing protein</fullName>
    </recommendedName>
</protein>
<evidence type="ECO:0000256" key="4">
    <source>
        <dbReference type="ARBA" id="ARBA00022722"/>
    </source>
</evidence>
<evidence type="ECO:0000256" key="3">
    <source>
        <dbReference type="ARBA" id="ARBA00022705"/>
    </source>
</evidence>